<organism evidence="2 3">
    <name type="scientific">Carbonactinospora thermoautotrophica</name>
    <dbReference type="NCBI Taxonomy" id="1469144"/>
    <lineage>
        <taxon>Bacteria</taxon>
        <taxon>Bacillati</taxon>
        <taxon>Actinomycetota</taxon>
        <taxon>Actinomycetes</taxon>
        <taxon>Kitasatosporales</taxon>
        <taxon>Carbonactinosporaceae</taxon>
        <taxon>Carbonactinospora</taxon>
    </lineage>
</organism>
<proteinExistence type="predicted"/>
<evidence type="ECO:0000313" key="2">
    <source>
        <dbReference type="EMBL" id="KWX06074.1"/>
    </source>
</evidence>
<comment type="caution">
    <text evidence="2">The sequence shown here is derived from an EMBL/GenBank/DDBJ whole genome shotgun (WGS) entry which is preliminary data.</text>
</comment>
<reference evidence="2 4" key="1">
    <citation type="submission" date="2015-02" db="EMBL/GenBank/DDBJ databases">
        <title>Physiological reanalysis, assessment of diazotrophy, and genome sequences of multiple isolates of Streptomyces thermoautotrophicus.</title>
        <authorList>
            <person name="MacKellar D.C."/>
            <person name="Lieber L."/>
            <person name="Norman J."/>
            <person name="Bolger A."/>
            <person name="Tobin C."/>
            <person name="Murray J.W."/>
            <person name="Prell J."/>
        </authorList>
    </citation>
    <scope>NUCLEOTIDE SEQUENCE [LARGE SCALE GENOMIC DNA]</scope>
    <source>
        <strain evidence="2 4">UBT1</strain>
    </source>
</reference>
<dbReference type="AlphaFoldDB" id="A0A132N7H7"/>
<dbReference type="EMBL" id="JYIK01001114">
    <property type="protein sequence ID" value="KWX06074.1"/>
    <property type="molecule type" value="Genomic_DNA"/>
</dbReference>
<evidence type="ECO:0000313" key="3">
    <source>
        <dbReference type="Proteomes" id="UP000070598"/>
    </source>
</evidence>
<dbReference type="RefSeq" id="WP_067068684.1">
    <property type="nucleotide sequence ID" value="NZ_JYIK01001114.1"/>
</dbReference>
<dbReference type="EMBL" id="JYIJ01000013">
    <property type="protein sequence ID" value="KWX05056.1"/>
    <property type="molecule type" value="Genomic_DNA"/>
</dbReference>
<dbReference type="Proteomes" id="UP000070598">
    <property type="component" value="Unassembled WGS sequence"/>
</dbReference>
<name>A0A132N7H7_9ACTN</name>
<evidence type="ECO:0000313" key="4">
    <source>
        <dbReference type="Proteomes" id="UP000070659"/>
    </source>
</evidence>
<gene>
    <name evidence="1" type="ORF">TH66_04740</name>
    <name evidence="2" type="ORF">TR74_23095</name>
</gene>
<evidence type="ECO:0000313" key="1">
    <source>
        <dbReference type="EMBL" id="KWX05056.1"/>
    </source>
</evidence>
<dbReference type="Proteomes" id="UP000070659">
    <property type="component" value="Unassembled WGS sequence"/>
</dbReference>
<protein>
    <submittedName>
        <fullName evidence="2">Uncharacterized protein</fullName>
    </submittedName>
</protein>
<sequence>MILLVVRSTGGRMSRGWRSGTWRTVLTLSVGALGTFIEAVTLRVLVWVQPGSPRVEAVLRAGAKSWLVPTGVRLRVVITEPIATVGMSRADTVRLRDEVQAVIAATHRPLCGVHA</sequence>
<accession>A0A132N7H7</accession>
<dbReference type="PATRIC" id="fig|1469144.8.peg.4574"/>
<reference evidence="3" key="2">
    <citation type="submission" date="2015-02" db="EMBL/GenBank/DDBJ databases">
        <title>Physiological reanalysis, assessment of diazotrophy, and genome sequences of multiple isolates of Streptomyces thermoautotrophicus.</title>
        <authorList>
            <person name="MacKellar D.C."/>
            <person name="Lieber L."/>
            <person name="Norman J."/>
            <person name="Bolger A."/>
            <person name="Tobin C."/>
            <person name="Murray J.W."/>
            <person name="Friesen M."/>
            <person name="Prell J."/>
        </authorList>
    </citation>
    <scope>NUCLEOTIDE SEQUENCE [LARGE SCALE GENOMIC DNA]</scope>
    <source>
        <strain evidence="3">UBT1</strain>
    </source>
</reference>